<evidence type="ECO:0000259" key="7">
    <source>
        <dbReference type="PROSITE" id="PS51352"/>
    </source>
</evidence>
<protein>
    <submittedName>
        <fullName evidence="8">Peroxiredoxin</fullName>
    </submittedName>
</protein>
<dbReference type="SUPFAM" id="SSF52833">
    <property type="entry name" value="Thioredoxin-like"/>
    <property type="match status" value="1"/>
</dbReference>
<dbReference type="InterPro" id="IPR017937">
    <property type="entry name" value="Thioredoxin_CS"/>
</dbReference>
<evidence type="ECO:0000256" key="4">
    <source>
        <dbReference type="ARBA" id="ARBA00023284"/>
    </source>
</evidence>
<keyword evidence="9" id="KW-1185">Reference proteome</keyword>
<dbReference type="PANTHER" id="PTHR42852">
    <property type="entry name" value="THIOL:DISULFIDE INTERCHANGE PROTEIN DSBE"/>
    <property type="match status" value="1"/>
</dbReference>
<comment type="subcellular location">
    <subcellularLocation>
        <location evidence="1">Cell envelope</location>
    </subcellularLocation>
</comment>
<dbReference type="PROSITE" id="PS00194">
    <property type="entry name" value="THIOREDOXIN_1"/>
    <property type="match status" value="1"/>
</dbReference>
<dbReference type="RefSeq" id="WP_229801007.1">
    <property type="nucleotide sequence ID" value="NZ_BMPB01000005.1"/>
</dbReference>
<evidence type="ECO:0000256" key="6">
    <source>
        <dbReference type="SAM" id="SignalP"/>
    </source>
</evidence>
<dbReference type="Proteomes" id="UP000533637">
    <property type="component" value="Unassembled WGS sequence"/>
</dbReference>
<dbReference type="InterPro" id="IPR036249">
    <property type="entry name" value="Thioredoxin-like_sf"/>
</dbReference>
<dbReference type="PANTHER" id="PTHR42852:SF6">
    <property type="entry name" value="THIOL:DISULFIDE INTERCHANGE PROTEIN DSBE"/>
    <property type="match status" value="1"/>
</dbReference>
<evidence type="ECO:0000256" key="1">
    <source>
        <dbReference type="ARBA" id="ARBA00004196"/>
    </source>
</evidence>
<evidence type="ECO:0000313" key="9">
    <source>
        <dbReference type="Proteomes" id="UP000533637"/>
    </source>
</evidence>
<evidence type="ECO:0000256" key="2">
    <source>
        <dbReference type="ARBA" id="ARBA00022748"/>
    </source>
</evidence>
<feature type="signal peptide" evidence="6">
    <location>
        <begin position="1"/>
        <end position="18"/>
    </location>
</feature>
<proteinExistence type="predicted"/>
<comment type="caution">
    <text evidence="8">The sequence shown here is derived from an EMBL/GenBank/DDBJ whole genome shotgun (WGS) entry which is preliminary data.</text>
</comment>
<keyword evidence="5" id="KW-0175">Coiled coil</keyword>
<name>A0ABR6KN69_9BACT</name>
<feature type="domain" description="Thioredoxin" evidence="7">
    <location>
        <begin position="407"/>
        <end position="546"/>
    </location>
</feature>
<dbReference type="InterPro" id="IPR013766">
    <property type="entry name" value="Thioredoxin_domain"/>
</dbReference>
<reference evidence="8 9" key="1">
    <citation type="submission" date="2020-08" db="EMBL/GenBank/DDBJ databases">
        <title>Genomic Encyclopedia of Type Strains, Phase IV (KMG-IV): sequencing the most valuable type-strain genomes for metagenomic binning, comparative biology and taxonomic classification.</title>
        <authorList>
            <person name="Goeker M."/>
        </authorList>
    </citation>
    <scope>NUCLEOTIDE SEQUENCE [LARGE SCALE GENOMIC DNA]</scope>
    <source>
        <strain evidence="8 9">DSM 102983</strain>
    </source>
</reference>
<keyword evidence="3" id="KW-1015">Disulfide bond</keyword>
<dbReference type="Gene3D" id="3.40.30.10">
    <property type="entry name" value="Glutaredoxin"/>
    <property type="match status" value="1"/>
</dbReference>
<keyword evidence="6" id="KW-0732">Signal</keyword>
<dbReference type="EMBL" id="JACHOC010000005">
    <property type="protein sequence ID" value="MBB4622849.1"/>
    <property type="molecule type" value="Genomic_DNA"/>
</dbReference>
<gene>
    <name evidence="8" type="ORF">GGQ57_002758</name>
</gene>
<accession>A0ABR6KN69</accession>
<dbReference type="InterPro" id="IPR050553">
    <property type="entry name" value="Thioredoxin_ResA/DsbE_sf"/>
</dbReference>
<dbReference type="InterPro" id="IPR000866">
    <property type="entry name" value="AhpC/TSA"/>
</dbReference>
<keyword evidence="4" id="KW-0676">Redox-active center</keyword>
<sequence length="546" mass="62936">MKTKLFFFLMICLCLSCAKQNRIIDYPVIDNKNTTTMELYRVELTDTATILHAEMYNRPNYWVRISSGACLEGLTSGKKYKLLGSTDFELDKEVYMPESGNSPATLLFEPVDPNEEAVSFIEGPEKGDFRIEGIHLKKQPVTPGTFECVLEGEVIDRPQSSRLTLIRAGKDIRTTPFISIPVRDGKFNYTLTADENEMYELVFWDEQMNGAWRPTYFISEKGTLHFTLYTMEHRPHSVLQADGALNKEEIRMQEEMEKLYPVTQLEKERDVLEKEERYSSKEMYDLQKRMSAAKTDEDRNKLYAEYERLRDAGKEYSEEGLALNERFKESFDGIRQWKLDYVKKEPTLNGLCLLKQMLDNAVMMARYYPGKEEFPAYPEIFERNYKEKFASHPYVKDMERIIASMNVKVGGSYIDFTAPDLEGNMVKLSDQIKGKVALIDLWASWCGPCRRLSSSMIPVYETFKDKGFTVVGIARENNNTDAMKKAIEQDKYPWLNLVELNDKGNIWEMYGAGNSGGCTYLVDKDGKILAIHPSAEEVTKILKDLL</sequence>
<feature type="coiled-coil region" evidence="5">
    <location>
        <begin position="292"/>
        <end position="319"/>
    </location>
</feature>
<evidence type="ECO:0000256" key="3">
    <source>
        <dbReference type="ARBA" id="ARBA00023157"/>
    </source>
</evidence>
<dbReference type="Pfam" id="PF00578">
    <property type="entry name" value="AhpC-TSA"/>
    <property type="match status" value="1"/>
</dbReference>
<evidence type="ECO:0000256" key="5">
    <source>
        <dbReference type="SAM" id="Coils"/>
    </source>
</evidence>
<evidence type="ECO:0000313" key="8">
    <source>
        <dbReference type="EMBL" id="MBB4622849.1"/>
    </source>
</evidence>
<feature type="chain" id="PRO_5045753549" evidence="6">
    <location>
        <begin position="19"/>
        <end position="546"/>
    </location>
</feature>
<dbReference type="CDD" id="cd02966">
    <property type="entry name" value="TlpA_like_family"/>
    <property type="match status" value="1"/>
</dbReference>
<organism evidence="8 9">
    <name type="scientific">Parabacteroides faecis</name>
    <dbReference type="NCBI Taxonomy" id="1217282"/>
    <lineage>
        <taxon>Bacteria</taxon>
        <taxon>Pseudomonadati</taxon>
        <taxon>Bacteroidota</taxon>
        <taxon>Bacteroidia</taxon>
        <taxon>Bacteroidales</taxon>
        <taxon>Tannerellaceae</taxon>
        <taxon>Parabacteroides</taxon>
    </lineage>
</organism>
<keyword evidence="2" id="KW-0201">Cytochrome c-type biogenesis</keyword>
<dbReference type="PROSITE" id="PS51352">
    <property type="entry name" value="THIOREDOXIN_2"/>
    <property type="match status" value="1"/>
</dbReference>